<dbReference type="Gene3D" id="1.20.140.40">
    <property type="entry name" value="Invertase/pectin methylesterase inhibitor family protein"/>
    <property type="match status" value="1"/>
</dbReference>
<evidence type="ECO:0000256" key="2">
    <source>
        <dbReference type="ARBA" id="ARBA00006027"/>
    </source>
</evidence>
<dbReference type="EC" id="3.1.1.11" evidence="7"/>
<dbReference type="Pfam" id="PF01095">
    <property type="entry name" value="Pectinesterase"/>
    <property type="match status" value="1"/>
</dbReference>
<protein>
    <recommendedName>
        <fullName evidence="7">Pectinesterase</fullName>
        <ecNumber evidence="7">3.1.1.11</ecNumber>
    </recommendedName>
</protein>
<dbReference type="InterPro" id="IPR011050">
    <property type="entry name" value="Pectin_lyase_fold/virulence"/>
</dbReference>
<dbReference type="InterPro" id="IPR006501">
    <property type="entry name" value="Pectinesterase_inhib_dom"/>
</dbReference>
<keyword evidence="5 7" id="KW-0063">Aspartyl esterase</keyword>
<dbReference type="CDD" id="cd15798">
    <property type="entry name" value="PMEI-like_3"/>
    <property type="match status" value="1"/>
</dbReference>
<dbReference type="GO" id="GO:0045490">
    <property type="term" value="P:pectin catabolic process"/>
    <property type="evidence" value="ECO:0007669"/>
    <property type="project" value="UniProtKB-UniRule"/>
</dbReference>
<dbReference type="Proteomes" id="UP000017836">
    <property type="component" value="Unassembled WGS sequence"/>
</dbReference>
<dbReference type="Gene3D" id="2.160.20.10">
    <property type="entry name" value="Single-stranded right-handed beta-helix, Pectin lyase-like"/>
    <property type="match status" value="1"/>
</dbReference>
<evidence type="ECO:0000313" key="10">
    <source>
        <dbReference type="Proteomes" id="UP000017836"/>
    </source>
</evidence>
<dbReference type="Gramene" id="ERN01188">
    <property type="protein sequence ID" value="ERN01188"/>
    <property type="gene ID" value="AMTR_s00002p00230630"/>
</dbReference>
<organism evidence="9 10">
    <name type="scientific">Amborella trichopoda</name>
    <dbReference type="NCBI Taxonomy" id="13333"/>
    <lineage>
        <taxon>Eukaryota</taxon>
        <taxon>Viridiplantae</taxon>
        <taxon>Streptophyta</taxon>
        <taxon>Embryophyta</taxon>
        <taxon>Tracheophyta</taxon>
        <taxon>Spermatophyta</taxon>
        <taxon>Magnoliopsida</taxon>
        <taxon>Amborellales</taxon>
        <taxon>Amborellaceae</taxon>
        <taxon>Amborella</taxon>
    </lineage>
</organism>
<dbReference type="OrthoDB" id="2019149at2759"/>
<evidence type="ECO:0000256" key="4">
    <source>
        <dbReference type="ARBA" id="ARBA00022801"/>
    </source>
</evidence>
<proteinExistence type="inferred from homology"/>
<dbReference type="PROSITE" id="PS00800">
    <property type="entry name" value="PECTINESTERASE_1"/>
    <property type="match status" value="1"/>
</dbReference>
<dbReference type="FunFam" id="2.160.20.10:FF:000001">
    <property type="entry name" value="Pectinesterase"/>
    <property type="match status" value="1"/>
</dbReference>
<comment type="similarity">
    <text evidence="2">In the N-terminal section; belongs to the PMEI family.</text>
</comment>
<dbReference type="PROSITE" id="PS00503">
    <property type="entry name" value="PECTINESTERASE_2"/>
    <property type="match status" value="1"/>
</dbReference>
<dbReference type="SUPFAM" id="SSF51126">
    <property type="entry name" value="Pectin lyase-like"/>
    <property type="match status" value="1"/>
</dbReference>
<comment type="pathway">
    <text evidence="1 7">Glycan metabolism; pectin degradation; 2-dehydro-3-deoxy-D-gluconate from pectin: step 1/5.</text>
</comment>
<dbReference type="InterPro" id="IPR000070">
    <property type="entry name" value="Pectinesterase_cat"/>
</dbReference>
<dbReference type="STRING" id="13333.W1NZV2"/>
<evidence type="ECO:0000259" key="8">
    <source>
        <dbReference type="SMART" id="SM00856"/>
    </source>
</evidence>
<accession>W1NZV2</accession>
<gene>
    <name evidence="9" type="ORF">AMTR_s00002p00230630</name>
</gene>
<dbReference type="Pfam" id="PF04043">
    <property type="entry name" value="PMEI"/>
    <property type="match status" value="1"/>
</dbReference>
<evidence type="ECO:0000256" key="3">
    <source>
        <dbReference type="ARBA" id="ARBA00007786"/>
    </source>
</evidence>
<name>W1NZV2_AMBTC</name>
<dbReference type="GO" id="GO:0042545">
    <property type="term" value="P:cell wall modification"/>
    <property type="evidence" value="ECO:0007669"/>
    <property type="project" value="UniProtKB-UniRule"/>
</dbReference>
<dbReference type="UniPathway" id="UPA00545">
    <property type="reaction ID" value="UER00823"/>
</dbReference>
<evidence type="ECO:0000256" key="1">
    <source>
        <dbReference type="ARBA" id="ARBA00005184"/>
    </source>
</evidence>
<keyword evidence="4 7" id="KW-0378">Hydrolase</keyword>
<sequence length="520" mass="57554">MAHHLVLWLLTIAMVSITVEGTMANVKRWCIRTPHPESCTQLMGQSPSPKSKANLHHMVVKAAMDRALQAQADNLKHSKSCTNKLERVAWSDCFELYKATIVHLNRTLRSPTRTELDTQTWLSASLTNLETCTNGFIDLDVQAQIPAKLAKNVSQLICNALAINKPPSSNGPKTRLNGRFLHDRFPGWVSVGDQRFLQAKTLASQANLKVAADGSGNYKTIREALRVASNQISGTQRFIIHVKAGVYNENVQITNSMKNLMFVGDGKGNTIITASRSVRGGSTTFSSATFAVSGDRFMARDMTFRNTAGPENHQAVALRVSSDFAAFYRCSIDGYQDTLHADTLRQFYRECDIYGTVDFIFGNAIAVFQNCNIFVRRPMSQQKNTITAQGRSDPNQNTGISIHNSRISAAPDLSPVQGSFATYLGRPWQKHARTIFLKCFLDDLINPAGWLEWSENFALSTLYYGEYRNTGPGSNTGKRVKWNGYHFITSPSEASKFSVGSFLDGGSWIPATGVPFTLDL</sequence>
<evidence type="ECO:0000256" key="6">
    <source>
        <dbReference type="PROSITE-ProRule" id="PRU10040"/>
    </source>
</evidence>
<dbReference type="PANTHER" id="PTHR31707">
    <property type="entry name" value="PECTINESTERASE"/>
    <property type="match status" value="1"/>
</dbReference>
<dbReference type="InterPro" id="IPR012334">
    <property type="entry name" value="Pectin_lyas_fold"/>
</dbReference>
<keyword evidence="7" id="KW-0134">Cell wall</keyword>
<comment type="subcellular location">
    <subcellularLocation>
        <location evidence="7">Secreted</location>
        <location evidence="7">Cell wall</location>
    </subcellularLocation>
</comment>
<feature type="signal peptide" evidence="7">
    <location>
        <begin position="1"/>
        <end position="24"/>
    </location>
</feature>
<dbReference type="InterPro" id="IPR018040">
    <property type="entry name" value="Pectinesterase_Tyr_AS"/>
</dbReference>
<dbReference type="GO" id="GO:0046910">
    <property type="term" value="F:pectinesterase inhibitor activity"/>
    <property type="evidence" value="ECO:0000318"/>
    <property type="project" value="GO_Central"/>
</dbReference>
<evidence type="ECO:0000256" key="5">
    <source>
        <dbReference type="ARBA" id="ARBA00023085"/>
    </source>
</evidence>
<comment type="function">
    <text evidence="7">Acts in the modification of cell walls via demethylesterification of cell wall pectin.</text>
</comment>
<dbReference type="HOGENOM" id="CLU_012243_9_1_1"/>
<feature type="active site" evidence="6">
    <location>
        <position position="358"/>
    </location>
</feature>
<feature type="domain" description="Pectinesterase inhibitor" evidence="8">
    <location>
        <begin position="21"/>
        <end position="163"/>
    </location>
</feature>
<dbReference type="InterPro" id="IPR033131">
    <property type="entry name" value="Pectinesterase_Asp_AS"/>
</dbReference>
<dbReference type="SUPFAM" id="SSF101148">
    <property type="entry name" value="Plant invertase/pectin methylesterase inhibitor"/>
    <property type="match status" value="1"/>
</dbReference>
<dbReference type="KEGG" id="atr:18429269"/>
<reference evidence="10" key="1">
    <citation type="journal article" date="2013" name="Science">
        <title>The Amborella genome and the evolution of flowering plants.</title>
        <authorList>
            <consortium name="Amborella Genome Project"/>
        </authorList>
    </citation>
    <scope>NUCLEOTIDE SEQUENCE [LARGE SCALE GENOMIC DNA]</scope>
</reference>
<dbReference type="InterPro" id="IPR035513">
    <property type="entry name" value="Invertase/methylesterase_inhib"/>
</dbReference>
<evidence type="ECO:0000256" key="7">
    <source>
        <dbReference type="RuleBase" id="RU000589"/>
    </source>
</evidence>
<keyword evidence="10" id="KW-1185">Reference proteome</keyword>
<evidence type="ECO:0000313" key="9">
    <source>
        <dbReference type="EMBL" id="ERN01188.1"/>
    </source>
</evidence>
<keyword evidence="7" id="KW-0732">Signal</keyword>
<feature type="chain" id="PRO_5005149630" description="Pectinesterase" evidence="7">
    <location>
        <begin position="25"/>
        <end position="520"/>
    </location>
</feature>
<dbReference type="EMBL" id="KI394767">
    <property type="protein sequence ID" value="ERN01188.1"/>
    <property type="molecule type" value="Genomic_DNA"/>
</dbReference>
<comment type="catalytic activity">
    <reaction evidence="7">
        <text>[(1-&gt;4)-alpha-D-galacturonosyl methyl ester](n) + n H2O = [(1-&gt;4)-alpha-D-galacturonosyl](n) + n methanol + n H(+)</text>
        <dbReference type="Rhea" id="RHEA:22380"/>
        <dbReference type="Rhea" id="RHEA-COMP:14570"/>
        <dbReference type="Rhea" id="RHEA-COMP:14573"/>
        <dbReference type="ChEBI" id="CHEBI:15377"/>
        <dbReference type="ChEBI" id="CHEBI:15378"/>
        <dbReference type="ChEBI" id="CHEBI:17790"/>
        <dbReference type="ChEBI" id="CHEBI:140522"/>
        <dbReference type="ChEBI" id="CHEBI:140523"/>
        <dbReference type="EC" id="3.1.1.11"/>
    </reaction>
</comment>
<dbReference type="OMA" id="CESFMAR"/>
<dbReference type="AlphaFoldDB" id="W1NZV2"/>
<dbReference type="SMART" id="SM00856">
    <property type="entry name" value="PMEI"/>
    <property type="match status" value="1"/>
</dbReference>
<dbReference type="GO" id="GO:0030599">
    <property type="term" value="F:pectinesterase activity"/>
    <property type="evidence" value="ECO:0000318"/>
    <property type="project" value="GO_Central"/>
</dbReference>
<keyword evidence="7" id="KW-0964">Secreted</keyword>
<keyword evidence="7" id="KW-0961">Cell wall biogenesis/degradation</keyword>
<dbReference type="NCBIfam" id="TIGR01614">
    <property type="entry name" value="PME_inhib"/>
    <property type="match status" value="1"/>
</dbReference>
<comment type="similarity">
    <text evidence="3">In the C-terminal section; belongs to the pectinesterase family.</text>
</comment>
<dbReference type="eggNOG" id="ENOG502QSQ4">
    <property type="taxonomic scope" value="Eukaryota"/>
</dbReference>